<accession>A0ABD3N9U5</accession>
<keyword evidence="10" id="KW-0539">Nucleus</keyword>
<protein>
    <recommendedName>
        <fullName evidence="12">Endonuclease/exonuclease/phosphatase domain-containing protein</fullName>
    </recommendedName>
</protein>
<evidence type="ECO:0000256" key="7">
    <source>
        <dbReference type="ARBA" id="ARBA00022801"/>
    </source>
</evidence>
<feature type="compositionally biased region" description="Basic and acidic residues" evidence="11">
    <location>
        <begin position="217"/>
        <end position="227"/>
    </location>
</feature>
<keyword evidence="9" id="KW-0234">DNA repair</keyword>
<organism evidence="13 14">
    <name type="scientific">Stephanodiscus triporus</name>
    <dbReference type="NCBI Taxonomy" id="2934178"/>
    <lineage>
        <taxon>Eukaryota</taxon>
        <taxon>Sar</taxon>
        <taxon>Stramenopiles</taxon>
        <taxon>Ochrophyta</taxon>
        <taxon>Bacillariophyta</taxon>
        <taxon>Coscinodiscophyceae</taxon>
        <taxon>Thalassiosirophycidae</taxon>
        <taxon>Stephanodiscales</taxon>
        <taxon>Stephanodiscaceae</taxon>
        <taxon>Stephanodiscus</taxon>
    </lineage>
</organism>
<feature type="domain" description="Endonuclease/exonuclease/phosphatase" evidence="12">
    <location>
        <begin position="52"/>
        <end position="308"/>
    </location>
</feature>
<dbReference type="GO" id="GO:0006281">
    <property type="term" value="P:DNA repair"/>
    <property type="evidence" value="ECO:0007669"/>
    <property type="project" value="UniProtKB-KW"/>
</dbReference>
<evidence type="ECO:0000313" key="14">
    <source>
        <dbReference type="Proteomes" id="UP001530315"/>
    </source>
</evidence>
<feature type="region of interest" description="Disordered" evidence="11">
    <location>
        <begin position="217"/>
        <end position="239"/>
    </location>
</feature>
<comment type="caution">
    <text evidence="13">The sequence shown here is derived from an EMBL/GenBank/DDBJ whole genome shotgun (WGS) entry which is preliminary data.</text>
</comment>
<dbReference type="PANTHER" id="PTHR15822">
    <property type="entry name" value="TRAF AND TNF RECEPTOR-ASSOCIATED PROTEIN"/>
    <property type="match status" value="1"/>
</dbReference>
<keyword evidence="4" id="KW-0540">Nuclease</keyword>
<reference evidence="13 14" key="1">
    <citation type="submission" date="2024-10" db="EMBL/GenBank/DDBJ databases">
        <title>Updated reference genomes for cyclostephanoid diatoms.</title>
        <authorList>
            <person name="Roberts W.R."/>
            <person name="Alverson A.J."/>
        </authorList>
    </citation>
    <scope>NUCLEOTIDE SEQUENCE [LARGE SCALE GENOMIC DNA]</scope>
    <source>
        <strain evidence="13 14">AJA276-08</strain>
    </source>
</reference>
<dbReference type="InterPro" id="IPR051547">
    <property type="entry name" value="TDP2-like"/>
</dbReference>
<evidence type="ECO:0000259" key="12">
    <source>
        <dbReference type="Pfam" id="PF03372"/>
    </source>
</evidence>
<dbReference type="GO" id="GO:0016787">
    <property type="term" value="F:hydrolase activity"/>
    <property type="evidence" value="ECO:0007669"/>
    <property type="project" value="UniProtKB-KW"/>
</dbReference>
<evidence type="ECO:0000256" key="1">
    <source>
        <dbReference type="ARBA" id="ARBA00001936"/>
    </source>
</evidence>
<evidence type="ECO:0000256" key="10">
    <source>
        <dbReference type="ARBA" id="ARBA00023242"/>
    </source>
</evidence>
<keyword evidence="5" id="KW-0479">Metal-binding</keyword>
<evidence type="ECO:0000256" key="8">
    <source>
        <dbReference type="ARBA" id="ARBA00022842"/>
    </source>
</evidence>
<gene>
    <name evidence="13" type="ORF">ACHAW5_009505</name>
</gene>
<evidence type="ECO:0000256" key="3">
    <source>
        <dbReference type="ARBA" id="ARBA00004322"/>
    </source>
</evidence>
<feature type="non-terminal residue" evidence="13">
    <location>
        <position position="1"/>
    </location>
</feature>
<comment type="cofactor">
    <cofactor evidence="1">
        <name>Mn(2+)</name>
        <dbReference type="ChEBI" id="CHEBI:29035"/>
    </cofactor>
</comment>
<keyword evidence="8" id="KW-0460">Magnesium</keyword>
<dbReference type="AlphaFoldDB" id="A0ABD3N9U5"/>
<dbReference type="GO" id="GO:0004518">
    <property type="term" value="F:nuclease activity"/>
    <property type="evidence" value="ECO:0007669"/>
    <property type="project" value="UniProtKB-KW"/>
</dbReference>
<dbReference type="Pfam" id="PF03372">
    <property type="entry name" value="Exo_endo_phos"/>
    <property type="match status" value="1"/>
</dbReference>
<keyword evidence="6" id="KW-0227">DNA damage</keyword>
<dbReference type="PANTHER" id="PTHR15822:SF4">
    <property type="entry name" value="TYROSYL-DNA PHOSPHODIESTERASE 2"/>
    <property type="match status" value="1"/>
</dbReference>
<comment type="cofactor">
    <cofactor evidence="2">
        <name>Mg(2+)</name>
        <dbReference type="ChEBI" id="CHEBI:18420"/>
    </cofactor>
</comment>
<dbReference type="Gene3D" id="3.60.10.10">
    <property type="entry name" value="Endonuclease/exonuclease/phosphatase"/>
    <property type="match status" value="1"/>
</dbReference>
<evidence type="ECO:0000256" key="4">
    <source>
        <dbReference type="ARBA" id="ARBA00022722"/>
    </source>
</evidence>
<dbReference type="GO" id="GO:0046872">
    <property type="term" value="F:metal ion binding"/>
    <property type="evidence" value="ECO:0007669"/>
    <property type="project" value="UniProtKB-KW"/>
</dbReference>
<evidence type="ECO:0000256" key="2">
    <source>
        <dbReference type="ARBA" id="ARBA00001946"/>
    </source>
</evidence>
<keyword evidence="7" id="KW-0378">Hydrolase</keyword>
<dbReference type="SUPFAM" id="SSF56219">
    <property type="entry name" value="DNase I-like"/>
    <property type="match status" value="1"/>
</dbReference>
<evidence type="ECO:0000256" key="6">
    <source>
        <dbReference type="ARBA" id="ARBA00022763"/>
    </source>
</evidence>
<comment type="subcellular location">
    <subcellularLocation>
        <location evidence="3">Nucleus</location>
        <location evidence="3">PML body</location>
    </subcellularLocation>
</comment>
<dbReference type="InterPro" id="IPR005135">
    <property type="entry name" value="Endo/exonuclease/phosphatase"/>
</dbReference>
<keyword evidence="14" id="KW-1185">Reference proteome</keyword>
<proteinExistence type="predicted"/>
<sequence length="347" mass="37659">DLTALAKQLIPSPINLFRPYQFSPADLATIGLRDHDHGGGVASAALAVVDVLSYNVNTTAAECRRRRGMILRAIVSSDADVILLQETNPAWEALLDGDAAIASRFAYRHYRHPGASDRAAGGIAVLSRHPLDDARVLAFAGDVPGSVFPALTFGVEIPIIRNESESVGGRPPDRFVATIDVANVHFRPPVELDGSAWLDTARKTGPIRMGEARELIRRSSAPDEARGTKRTNTHPPLGIIAGDFNEEDDSGALAYLASLGYVDALWQHVPRDKETHTWPFLGNLLLMRKRLDHVLWHDGPLEVTSNEGERVEYSVKLKCLGCGVVTGFEDGASDHQPVLSRFAIVNG</sequence>
<evidence type="ECO:0000313" key="13">
    <source>
        <dbReference type="EMBL" id="KAL3772828.1"/>
    </source>
</evidence>
<dbReference type="InterPro" id="IPR036691">
    <property type="entry name" value="Endo/exonu/phosph_ase_sf"/>
</dbReference>
<evidence type="ECO:0000256" key="11">
    <source>
        <dbReference type="SAM" id="MobiDB-lite"/>
    </source>
</evidence>
<dbReference type="Proteomes" id="UP001530315">
    <property type="component" value="Unassembled WGS sequence"/>
</dbReference>
<name>A0ABD3N9U5_9STRA</name>
<evidence type="ECO:0000256" key="9">
    <source>
        <dbReference type="ARBA" id="ARBA00023204"/>
    </source>
</evidence>
<evidence type="ECO:0000256" key="5">
    <source>
        <dbReference type="ARBA" id="ARBA00022723"/>
    </source>
</evidence>
<dbReference type="EMBL" id="JALLAZ020001567">
    <property type="protein sequence ID" value="KAL3772828.1"/>
    <property type="molecule type" value="Genomic_DNA"/>
</dbReference>